<dbReference type="InterPro" id="IPR014008">
    <property type="entry name" value="Cbl_synth_MTase_CbiT"/>
</dbReference>
<evidence type="ECO:0000313" key="7">
    <source>
        <dbReference type="EMBL" id="SCW57036.1"/>
    </source>
</evidence>
<dbReference type="PANTHER" id="PTHR43182:SF1">
    <property type="entry name" value="COBALT-PRECORRIN-7 C(5)-METHYLTRANSFERASE"/>
    <property type="match status" value="1"/>
</dbReference>
<gene>
    <name evidence="7" type="ORF">SAMN04487970_101650</name>
</gene>
<evidence type="ECO:0000256" key="3">
    <source>
        <dbReference type="ARBA" id="ARBA00022603"/>
    </source>
</evidence>
<dbReference type="CDD" id="cd02440">
    <property type="entry name" value="AdoMet_MTases"/>
    <property type="match status" value="1"/>
</dbReference>
<keyword evidence="3 7" id="KW-0489">Methyltransferase</keyword>
<name>A0A1G4RJT1_9BACL</name>
<keyword evidence="8" id="KW-1185">Reference proteome</keyword>
<dbReference type="InterPro" id="IPR035996">
    <property type="entry name" value="4pyrrol_Methylase_sf"/>
</dbReference>
<dbReference type="GO" id="GO:0009236">
    <property type="term" value="P:cobalamin biosynthetic process"/>
    <property type="evidence" value="ECO:0007669"/>
    <property type="project" value="UniProtKB-UniPathway"/>
</dbReference>
<evidence type="ECO:0000256" key="1">
    <source>
        <dbReference type="ARBA" id="ARBA00004953"/>
    </source>
</evidence>
<dbReference type="InterPro" id="IPR006365">
    <property type="entry name" value="Cbl_synth_CobL"/>
</dbReference>
<dbReference type="InterPro" id="IPR029063">
    <property type="entry name" value="SAM-dependent_MTases_sf"/>
</dbReference>
<protein>
    <submittedName>
        <fullName evidence="7">Precorrin-6Y C5,15-methyltransferase (Decarboxylating)</fullName>
    </submittedName>
</protein>
<proteinExistence type="predicted"/>
<dbReference type="Gene3D" id="3.40.1010.10">
    <property type="entry name" value="Cobalt-precorrin-4 Transmethylase, Domain 1"/>
    <property type="match status" value="1"/>
</dbReference>
<sequence length="433" mass="46777">MTGLGLRQAGKKERGTRMGEKIAVIGIGDDGAAGLPQTYLDRIRQSSLLIGGERQLQFFADTAAEKVVLKSGLSELTERLRSETRNTVVLASGDPLFYGIGGYLAGKLPGRVEVYPQVSSLQLAFARIGESWQDAVVVSAHGRSMQGLAQRIDGAKKVALLTDEHNTPGAIARYLLNYGMTEYDAFVGENLGGPAERTGWFGLQELADTAQTHFSPLNVVVLRMRKDAEPPRWALGIEDGAFAQRKPDKGLITKKEVRVLSLAALQLKRDSVVWDIGTCTGSVAIEAAKICGEGAVYAIEKNEGDLDNFHENARKFRTDITAIHGKAPQGLDQFPDPDAVFIGGSGGELRELLAVCCSRLKPEGRIVLNAVTIENLSAAAQAFAAEGFVTDMTLTQVSRSKPILDMTRFESLNPVYIIAARKRTDKGEDGTDE</sequence>
<dbReference type="PANTHER" id="PTHR43182">
    <property type="entry name" value="COBALT-PRECORRIN-6B C(15)-METHYLTRANSFERASE (DECARBOXYLATING)"/>
    <property type="match status" value="1"/>
</dbReference>
<dbReference type="GO" id="GO:0008276">
    <property type="term" value="F:protein methyltransferase activity"/>
    <property type="evidence" value="ECO:0007669"/>
    <property type="project" value="InterPro"/>
</dbReference>
<dbReference type="InterPro" id="IPR012818">
    <property type="entry name" value="CbiE"/>
</dbReference>
<dbReference type="CDD" id="cd11644">
    <property type="entry name" value="Precorrin-6Y-MT"/>
    <property type="match status" value="1"/>
</dbReference>
<comment type="pathway">
    <text evidence="1">Cofactor biosynthesis; adenosylcobalamin biosynthesis.</text>
</comment>
<dbReference type="InterPro" id="IPR050714">
    <property type="entry name" value="Cobalamin_biosynth_MTase"/>
</dbReference>
<evidence type="ECO:0000313" key="8">
    <source>
        <dbReference type="Proteomes" id="UP000198601"/>
    </source>
</evidence>
<organism evidence="7 8">
    <name type="scientific">Paenibacillus tianmuensis</name>
    <dbReference type="NCBI Taxonomy" id="624147"/>
    <lineage>
        <taxon>Bacteria</taxon>
        <taxon>Bacillati</taxon>
        <taxon>Bacillota</taxon>
        <taxon>Bacilli</taxon>
        <taxon>Bacillales</taxon>
        <taxon>Paenibacillaceae</taxon>
        <taxon>Paenibacillus</taxon>
    </lineage>
</organism>
<reference evidence="8" key="1">
    <citation type="submission" date="2016-10" db="EMBL/GenBank/DDBJ databases">
        <authorList>
            <person name="Varghese N."/>
            <person name="Submissions S."/>
        </authorList>
    </citation>
    <scope>NUCLEOTIDE SEQUENCE [LARGE SCALE GENOMIC DNA]</scope>
    <source>
        <strain evidence="8">CGMCC 1.8946</strain>
    </source>
</reference>
<dbReference type="Gene3D" id="3.30.950.10">
    <property type="entry name" value="Methyltransferase, Cobalt-precorrin-4 Transmethylase, Domain 2"/>
    <property type="match status" value="1"/>
</dbReference>
<dbReference type="SUPFAM" id="SSF53335">
    <property type="entry name" value="S-adenosyl-L-methionine-dependent methyltransferases"/>
    <property type="match status" value="1"/>
</dbReference>
<dbReference type="AlphaFoldDB" id="A0A1G4RJT1"/>
<dbReference type="Proteomes" id="UP000198601">
    <property type="component" value="Unassembled WGS sequence"/>
</dbReference>
<dbReference type="NCBIfam" id="TIGR02469">
    <property type="entry name" value="CbiT"/>
    <property type="match status" value="1"/>
</dbReference>
<dbReference type="InterPro" id="IPR000878">
    <property type="entry name" value="4pyrrol_Mease"/>
</dbReference>
<accession>A0A1G4RJT1</accession>
<evidence type="ECO:0000256" key="5">
    <source>
        <dbReference type="ARBA" id="ARBA00022691"/>
    </source>
</evidence>
<dbReference type="GO" id="GO:0032259">
    <property type="term" value="P:methylation"/>
    <property type="evidence" value="ECO:0007669"/>
    <property type="project" value="UniProtKB-KW"/>
</dbReference>
<keyword evidence="2" id="KW-0169">Cobalamin biosynthesis</keyword>
<dbReference type="STRING" id="624147.SAMN04487970_101650"/>
<dbReference type="PIRSF" id="PIRSF036428">
    <property type="entry name" value="CobL"/>
    <property type="match status" value="1"/>
</dbReference>
<dbReference type="SUPFAM" id="SSF53790">
    <property type="entry name" value="Tetrapyrrole methylase"/>
    <property type="match status" value="1"/>
</dbReference>
<evidence type="ECO:0000256" key="4">
    <source>
        <dbReference type="ARBA" id="ARBA00022679"/>
    </source>
</evidence>
<dbReference type="InterPro" id="IPR014777">
    <property type="entry name" value="4pyrrole_Mease_sub1"/>
</dbReference>
<dbReference type="EMBL" id="FMTT01000016">
    <property type="protein sequence ID" value="SCW57036.1"/>
    <property type="molecule type" value="Genomic_DNA"/>
</dbReference>
<dbReference type="Gene3D" id="3.40.50.150">
    <property type="entry name" value="Vaccinia Virus protein VP39"/>
    <property type="match status" value="1"/>
</dbReference>
<feature type="domain" description="Tetrapyrrole methylase" evidence="6">
    <location>
        <begin position="21"/>
        <end position="198"/>
    </location>
</feature>
<dbReference type="Pfam" id="PF00590">
    <property type="entry name" value="TP_methylase"/>
    <property type="match status" value="1"/>
</dbReference>
<dbReference type="UniPathway" id="UPA00148"/>
<dbReference type="InterPro" id="IPR014776">
    <property type="entry name" value="4pyrrole_Mease_sub2"/>
</dbReference>
<evidence type="ECO:0000259" key="6">
    <source>
        <dbReference type="Pfam" id="PF00590"/>
    </source>
</evidence>
<dbReference type="NCBIfam" id="TIGR02467">
    <property type="entry name" value="CbiE"/>
    <property type="match status" value="1"/>
</dbReference>
<keyword evidence="4 7" id="KW-0808">Transferase</keyword>
<evidence type="ECO:0000256" key="2">
    <source>
        <dbReference type="ARBA" id="ARBA00022573"/>
    </source>
</evidence>
<keyword evidence="5" id="KW-0949">S-adenosyl-L-methionine</keyword>